<feature type="chain" id="PRO_5017631933" evidence="8">
    <location>
        <begin position="24"/>
        <end position="313"/>
    </location>
</feature>
<keyword evidence="8" id="KW-0732">Signal</keyword>
<dbReference type="InterPro" id="IPR052905">
    <property type="entry name" value="LD-transpeptidase_YkuD-like"/>
</dbReference>
<evidence type="ECO:0000256" key="6">
    <source>
        <dbReference type="ARBA" id="ARBA00023316"/>
    </source>
</evidence>
<keyword evidence="6 7" id="KW-0961">Cell wall biogenesis/degradation</keyword>
<evidence type="ECO:0000256" key="2">
    <source>
        <dbReference type="ARBA" id="ARBA00005992"/>
    </source>
</evidence>
<feature type="active site" description="Proton donor/acceptor" evidence="7">
    <location>
        <position position="201"/>
    </location>
</feature>
<evidence type="ECO:0000256" key="8">
    <source>
        <dbReference type="SAM" id="SignalP"/>
    </source>
</evidence>
<evidence type="ECO:0000259" key="9">
    <source>
        <dbReference type="PROSITE" id="PS52029"/>
    </source>
</evidence>
<keyword evidence="11" id="KW-1185">Reference proteome</keyword>
<feature type="domain" description="L,D-TPase catalytic" evidence="9">
    <location>
        <begin position="91"/>
        <end position="251"/>
    </location>
</feature>
<dbReference type="GO" id="GO:0008360">
    <property type="term" value="P:regulation of cell shape"/>
    <property type="evidence" value="ECO:0007669"/>
    <property type="project" value="UniProtKB-UniRule"/>
</dbReference>
<dbReference type="CDD" id="cd16913">
    <property type="entry name" value="YkuD_like"/>
    <property type="match status" value="1"/>
</dbReference>
<dbReference type="AlphaFoldDB" id="A0A3D9FHS3"/>
<comment type="caution">
    <text evidence="10">The sequence shown here is derived from an EMBL/GenBank/DDBJ whole genome shotgun (WGS) entry which is preliminary data.</text>
</comment>
<dbReference type="Gene3D" id="2.40.440.10">
    <property type="entry name" value="L,D-transpeptidase catalytic domain-like"/>
    <property type="match status" value="1"/>
</dbReference>
<dbReference type="GO" id="GO:0004180">
    <property type="term" value="F:carboxypeptidase activity"/>
    <property type="evidence" value="ECO:0007669"/>
    <property type="project" value="UniProtKB-ARBA"/>
</dbReference>
<accession>A0A3D9FHS3</accession>
<comment type="pathway">
    <text evidence="1 7">Cell wall biogenesis; peptidoglycan biosynthesis.</text>
</comment>
<evidence type="ECO:0000256" key="1">
    <source>
        <dbReference type="ARBA" id="ARBA00004752"/>
    </source>
</evidence>
<evidence type="ECO:0000313" key="11">
    <source>
        <dbReference type="Proteomes" id="UP000256310"/>
    </source>
</evidence>
<protein>
    <submittedName>
        <fullName evidence="10">L,D-transpeptidase-like protein</fullName>
    </submittedName>
</protein>
<proteinExistence type="inferred from homology"/>
<dbReference type="UniPathway" id="UPA00219"/>
<dbReference type="RefSeq" id="WP_116236030.1">
    <property type="nucleotide sequence ID" value="NZ_QRDP01000004.1"/>
</dbReference>
<keyword evidence="4 7" id="KW-0133">Cell shape</keyword>
<reference evidence="10 11" key="1">
    <citation type="submission" date="2018-07" db="EMBL/GenBank/DDBJ databases">
        <title>Genomic Encyclopedia of Type Strains, Phase IV (KMG-IV): sequencing the most valuable type-strain genomes for metagenomic binning, comparative biology and taxonomic classification.</title>
        <authorList>
            <person name="Goeker M."/>
        </authorList>
    </citation>
    <scope>NUCLEOTIDE SEQUENCE [LARGE SCALE GENOMIC DNA]</scope>
    <source>
        <strain evidence="10 11">DSM 26725</strain>
    </source>
</reference>
<evidence type="ECO:0000256" key="3">
    <source>
        <dbReference type="ARBA" id="ARBA00022679"/>
    </source>
</evidence>
<dbReference type="InterPro" id="IPR038063">
    <property type="entry name" value="Transpep_catalytic_dom"/>
</dbReference>
<dbReference type="GO" id="GO:0016740">
    <property type="term" value="F:transferase activity"/>
    <property type="evidence" value="ECO:0007669"/>
    <property type="project" value="UniProtKB-KW"/>
</dbReference>
<dbReference type="InterPro" id="IPR005490">
    <property type="entry name" value="LD_TPept_cat_dom"/>
</dbReference>
<dbReference type="GO" id="GO:0009252">
    <property type="term" value="P:peptidoglycan biosynthetic process"/>
    <property type="evidence" value="ECO:0007669"/>
    <property type="project" value="UniProtKB-UniPathway"/>
</dbReference>
<evidence type="ECO:0000313" key="10">
    <source>
        <dbReference type="EMBL" id="RED16651.1"/>
    </source>
</evidence>
<dbReference type="PANTHER" id="PTHR41533:SF2">
    <property type="entry name" value="BLR7131 PROTEIN"/>
    <property type="match status" value="1"/>
</dbReference>
<dbReference type="PANTHER" id="PTHR41533">
    <property type="entry name" value="L,D-TRANSPEPTIDASE HI_1667-RELATED"/>
    <property type="match status" value="1"/>
</dbReference>
<evidence type="ECO:0000256" key="5">
    <source>
        <dbReference type="ARBA" id="ARBA00022984"/>
    </source>
</evidence>
<dbReference type="Proteomes" id="UP000256310">
    <property type="component" value="Unassembled WGS sequence"/>
</dbReference>
<dbReference type="EMBL" id="QRDP01000004">
    <property type="protein sequence ID" value="RED16651.1"/>
    <property type="molecule type" value="Genomic_DNA"/>
</dbReference>
<keyword evidence="5 7" id="KW-0573">Peptidoglycan synthesis</keyword>
<feature type="active site" description="Nucleophile" evidence="7">
    <location>
        <position position="220"/>
    </location>
</feature>
<organism evidence="10 11">
    <name type="scientific">Parasphingopyxis lamellibrachiae</name>
    <dbReference type="NCBI Taxonomy" id="680125"/>
    <lineage>
        <taxon>Bacteria</taxon>
        <taxon>Pseudomonadati</taxon>
        <taxon>Pseudomonadota</taxon>
        <taxon>Alphaproteobacteria</taxon>
        <taxon>Sphingomonadales</taxon>
        <taxon>Sphingomonadaceae</taxon>
        <taxon>Parasphingopyxis</taxon>
    </lineage>
</organism>
<gene>
    <name evidence="10" type="ORF">DFR46_1677</name>
</gene>
<dbReference type="SUPFAM" id="SSF141523">
    <property type="entry name" value="L,D-transpeptidase catalytic domain-like"/>
    <property type="match status" value="1"/>
</dbReference>
<evidence type="ECO:0000256" key="7">
    <source>
        <dbReference type="PROSITE-ProRule" id="PRU01373"/>
    </source>
</evidence>
<dbReference type="PROSITE" id="PS52029">
    <property type="entry name" value="LD_TPASE"/>
    <property type="match status" value="1"/>
</dbReference>
<sequence>MKTLIFVIVGAMINFAVPVPASAQAVGDQTGEEPVALEQAGEPAATTALVGHPYIDALQAAYATETDPVRRATLASNLERWSRMPAALGPRYLIVNAAAFEVSLWEGRREMGRWRVIVGTTRTPTPIFQAEVSGVIFNPWWEVPASIAAEGIASMVRNRPGVARQRGYVYQNGRYRQRPGPGNALGLMKLVMPNPHSVFLHDTSNRSLFDRDVRTLSHGCVRVGDALDFASELLATRPGWNRARTDEVVASGQTMRIDLPEPIPVYVGYFTAEPDGDGAIRYFPDVYNRDRQSVAMNAAGADPEGADPRCRLS</sequence>
<keyword evidence="3" id="KW-0808">Transferase</keyword>
<feature type="signal peptide" evidence="8">
    <location>
        <begin position="1"/>
        <end position="23"/>
    </location>
</feature>
<dbReference type="Pfam" id="PF03734">
    <property type="entry name" value="YkuD"/>
    <property type="match status" value="1"/>
</dbReference>
<comment type="similarity">
    <text evidence="2">Belongs to the YkuD family.</text>
</comment>
<name>A0A3D9FHS3_9SPHN</name>
<dbReference type="OrthoDB" id="9778545at2"/>
<evidence type="ECO:0000256" key="4">
    <source>
        <dbReference type="ARBA" id="ARBA00022960"/>
    </source>
</evidence>
<dbReference type="GO" id="GO:0071555">
    <property type="term" value="P:cell wall organization"/>
    <property type="evidence" value="ECO:0007669"/>
    <property type="project" value="UniProtKB-UniRule"/>
</dbReference>